<evidence type="ECO:0000313" key="2">
    <source>
        <dbReference type="EMBL" id="BAW98393.1"/>
    </source>
</evidence>
<dbReference type="EMBL" id="AP017972">
    <property type="protein sequence ID" value="BAW98393.1"/>
    <property type="molecule type" value="Genomic_DNA"/>
</dbReference>
<feature type="transmembrane region" description="Helical" evidence="1">
    <location>
        <begin position="6"/>
        <end position="24"/>
    </location>
</feature>
<keyword evidence="3" id="KW-1185">Reference proteome</keyword>
<proteinExistence type="predicted"/>
<dbReference type="Proteomes" id="UP000221243">
    <property type="component" value="Segment"/>
</dbReference>
<keyword evidence="1" id="KW-0812">Transmembrane</keyword>
<evidence type="ECO:0000256" key="1">
    <source>
        <dbReference type="SAM" id="Phobius"/>
    </source>
</evidence>
<evidence type="ECO:0000313" key="3">
    <source>
        <dbReference type="Proteomes" id="UP000221243"/>
    </source>
</evidence>
<keyword evidence="1" id="KW-1133">Transmembrane helix</keyword>
<sequence length="172" mass="19936">MLSIIFYTILVMVLLVLAAGLFRFTMSRLSIVVDQYGHTHSVGVTNALRRFRLYVKYNNGKEHSVYINLVNTDYSISQPYQLDENGCLVITMKPCDRESIADLFRNVEVRTHGEAGELFYNMFNSDITALPYRFSCSGVRRMFIQAIATEIVKKQHAHLEYLERKIDRNLSR</sequence>
<keyword evidence="1" id="KW-0472">Membrane</keyword>
<dbReference type="KEGG" id="vg:40075200"/>
<accession>A0A1Q2U363</accession>
<name>A0A1Q2U363_9CAUD</name>
<protein>
    <submittedName>
        <fullName evidence="2">Uncharacterized protein</fullName>
    </submittedName>
</protein>
<dbReference type="RefSeq" id="YP_009599471.1">
    <property type="nucleotide sequence ID" value="NC_041916.1"/>
</dbReference>
<organism evidence="2 3">
    <name type="scientific">Vibrio phage pTD1</name>
    <dbReference type="NCBI Taxonomy" id="1938577"/>
    <lineage>
        <taxon>Viruses</taxon>
        <taxon>Duplodnaviria</taxon>
        <taxon>Heunggongvirae</taxon>
        <taxon>Uroviricota</taxon>
        <taxon>Caudoviricetes</taxon>
        <taxon>Chimalliviridae</taxon>
        <taxon>Gorgonvirinae</taxon>
        <taxon>Tidunavirus</taxon>
        <taxon>Tidunavirus pTD1</taxon>
    </lineage>
</organism>
<dbReference type="OrthoDB" id="31065at10239"/>
<dbReference type="GeneID" id="40075200"/>
<reference evidence="2 3" key="1">
    <citation type="submission" date="2017-01" db="EMBL/GenBank/DDBJ databases">
        <title>Complete Genome Sequence of Vibrio Parahaemolyticus Bacteriophage pTD1.</title>
        <authorList>
            <person name="Midorikawa Y."/>
            <person name="Sano M."/>
        </authorList>
    </citation>
    <scope>NUCLEOTIDE SEQUENCE [LARGE SCALE GENOMIC DNA]</scope>
    <source>
        <strain evidence="2">PTD1</strain>
    </source>
</reference>